<feature type="transmembrane region" description="Helical" evidence="1">
    <location>
        <begin position="12"/>
        <end position="39"/>
    </location>
</feature>
<protein>
    <submittedName>
        <fullName evidence="2">Uncharacterized protein</fullName>
    </submittedName>
</protein>
<keyword evidence="1" id="KW-0472">Membrane</keyword>
<keyword evidence="1" id="KW-0812">Transmembrane</keyword>
<reference evidence="2" key="1">
    <citation type="submission" date="2016-12" db="EMBL/GenBank/DDBJ databases">
        <title>The genomes of Aspergillus section Nigri reveals drivers in fungal speciation.</title>
        <authorList>
            <consortium name="DOE Joint Genome Institute"/>
            <person name="Vesth T.C."/>
            <person name="Nybo J."/>
            <person name="Theobald S."/>
            <person name="Brandl J."/>
            <person name="Frisvad J.C."/>
            <person name="Nielsen K.F."/>
            <person name="Lyhne E.K."/>
            <person name="Kogle M.E."/>
            <person name="Kuo A."/>
            <person name="Riley R."/>
            <person name="Clum A."/>
            <person name="Nolan M."/>
            <person name="Lipzen A."/>
            <person name="Salamov A."/>
            <person name="Henrissat B."/>
            <person name="Wiebenga A."/>
            <person name="De Vries R.P."/>
            <person name="Grigoriev I.V."/>
            <person name="Mortensen U.H."/>
            <person name="Andersen M.R."/>
            <person name="Baker S.E."/>
        </authorList>
    </citation>
    <scope>NUCLEOTIDE SEQUENCE [LARGE SCALE GENOMIC DNA]</scope>
    <source>
        <strain evidence="2">CBS 113365</strain>
    </source>
</reference>
<gene>
    <name evidence="2" type="ORF">BO88DRAFT_274301</name>
</gene>
<accession>A0A319BDK6</accession>
<evidence type="ECO:0000256" key="1">
    <source>
        <dbReference type="SAM" id="Phobius"/>
    </source>
</evidence>
<name>A0A319BDK6_ASPVC</name>
<evidence type="ECO:0000313" key="3">
    <source>
        <dbReference type="Proteomes" id="UP000248405"/>
    </source>
</evidence>
<dbReference type="Proteomes" id="UP000248405">
    <property type="component" value="Unassembled WGS sequence"/>
</dbReference>
<sequence>MGNGRRCIFKALLPFSLFPFPLFSLCPGCSVYVLGLFFIRHILCIFIYDLSYIVTANTTGSSVFSLTSTNYTCVWDLEDSDHMACHYTIF</sequence>
<dbReference type="EMBL" id="KZ821622">
    <property type="protein sequence ID" value="PYH70064.1"/>
    <property type="molecule type" value="Genomic_DNA"/>
</dbReference>
<keyword evidence="3" id="KW-1185">Reference proteome</keyword>
<dbReference type="GeneID" id="37206969"/>
<evidence type="ECO:0000313" key="2">
    <source>
        <dbReference type="EMBL" id="PYH70064.1"/>
    </source>
</evidence>
<dbReference type="AlphaFoldDB" id="A0A319BDK6"/>
<dbReference type="RefSeq" id="XP_025563858.1">
    <property type="nucleotide sequence ID" value="XM_025702377.1"/>
</dbReference>
<keyword evidence="1" id="KW-1133">Transmembrane helix</keyword>
<organism evidence="2 3">
    <name type="scientific">Aspergillus vadensis (strain CBS 113365 / IMI 142717 / IBT 24658)</name>
    <dbReference type="NCBI Taxonomy" id="1448311"/>
    <lineage>
        <taxon>Eukaryota</taxon>
        <taxon>Fungi</taxon>
        <taxon>Dikarya</taxon>
        <taxon>Ascomycota</taxon>
        <taxon>Pezizomycotina</taxon>
        <taxon>Eurotiomycetes</taxon>
        <taxon>Eurotiomycetidae</taxon>
        <taxon>Eurotiales</taxon>
        <taxon>Aspergillaceae</taxon>
        <taxon>Aspergillus</taxon>
        <taxon>Aspergillus subgen. Circumdati</taxon>
    </lineage>
</organism>
<proteinExistence type="predicted"/>